<dbReference type="Proteomes" id="UP000182375">
    <property type="component" value="Unassembled WGS sequence"/>
</dbReference>
<dbReference type="RefSeq" id="WP_074990021.1">
    <property type="nucleotide sequence ID" value="NZ_FNTD01000003.1"/>
</dbReference>
<sequence>MTTVASGEPLAEELLQGVGNEGMRAATRLLSAHRDGYWLRRLLEDEAALSAAADKPVIDRNGTHPSVSWDTIGLLLLSSPWALKSSRSEMAVLEVAASLVRRCGVQLGAVVQDVDDNEFRLILRALEEAAYGDDAC</sequence>
<proteinExistence type="predicted"/>
<reference evidence="1 2" key="1">
    <citation type="submission" date="2016-10" db="EMBL/GenBank/DDBJ databases">
        <authorList>
            <person name="de Groot N.N."/>
        </authorList>
    </citation>
    <scope>NUCLEOTIDE SEQUENCE [LARGE SCALE GENOMIC DNA]</scope>
    <source>
        <strain evidence="1 2">DSM 40306</strain>
    </source>
</reference>
<evidence type="ECO:0000313" key="1">
    <source>
        <dbReference type="EMBL" id="SEB31393.1"/>
    </source>
</evidence>
<dbReference type="GeneID" id="95509472"/>
<dbReference type="AlphaFoldDB" id="A0A1H4IBS3"/>
<accession>A0A1H4IBS3</accession>
<protein>
    <submittedName>
        <fullName evidence="1">Uncharacterized protein</fullName>
    </submittedName>
</protein>
<gene>
    <name evidence="1" type="ORF">SAMN04490357_0156</name>
</gene>
<name>A0A1H4IBS3_9ACTN</name>
<dbReference type="EMBL" id="FNTD01000003">
    <property type="protein sequence ID" value="SEB31393.1"/>
    <property type="molecule type" value="Genomic_DNA"/>
</dbReference>
<organism evidence="1 2">
    <name type="scientific">Streptomyces misionensis</name>
    <dbReference type="NCBI Taxonomy" id="67331"/>
    <lineage>
        <taxon>Bacteria</taxon>
        <taxon>Bacillati</taxon>
        <taxon>Actinomycetota</taxon>
        <taxon>Actinomycetes</taxon>
        <taxon>Kitasatosporales</taxon>
        <taxon>Streptomycetaceae</taxon>
        <taxon>Streptomyces</taxon>
    </lineage>
</organism>
<evidence type="ECO:0000313" key="2">
    <source>
        <dbReference type="Proteomes" id="UP000182375"/>
    </source>
</evidence>